<dbReference type="PANTHER" id="PTHR38418:SF2">
    <property type="entry name" value="SUGAR ISOMERASE, KPSF_GUTQ (AFU_ORTHOLOGUE AFUA_6G08860)"/>
    <property type="match status" value="1"/>
</dbReference>
<dbReference type="STRING" id="763407.A0A167M411"/>
<comment type="similarity">
    <text evidence="1">Belongs to the SIS family. GutQ/KpsF subfamily.</text>
</comment>
<dbReference type="EMBL" id="KV440985">
    <property type="protein sequence ID" value="OAD71727.1"/>
    <property type="molecule type" value="Genomic_DNA"/>
</dbReference>
<dbReference type="SUPFAM" id="SSF53697">
    <property type="entry name" value="SIS domain"/>
    <property type="match status" value="1"/>
</dbReference>
<keyword evidence="2" id="KW-0677">Repeat</keyword>
<dbReference type="SUPFAM" id="SSF54631">
    <property type="entry name" value="CBS-domain pair"/>
    <property type="match status" value="1"/>
</dbReference>
<feature type="domain" description="SIS" evidence="6">
    <location>
        <begin position="45"/>
        <end position="188"/>
    </location>
</feature>
<dbReference type="VEuPathDB" id="FungiDB:PHYBLDRAFT_182105"/>
<protein>
    <recommendedName>
        <fullName evidence="9">SIS domain-containing protein</fullName>
    </recommendedName>
</protein>
<dbReference type="RefSeq" id="XP_018289767.1">
    <property type="nucleotide sequence ID" value="XM_018438564.1"/>
</dbReference>
<feature type="domain" description="CBS" evidence="5">
    <location>
        <begin position="337"/>
        <end position="390"/>
    </location>
</feature>
<gene>
    <name evidence="7" type="ORF">PHYBLDRAFT_182105</name>
</gene>
<accession>A0A167M411</accession>
<dbReference type="GeneID" id="28999470"/>
<evidence type="ECO:0000256" key="1">
    <source>
        <dbReference type="ARBA" id="ARBA00008165"/>
    </source>
</evidence>
<dbReference type="GO" id="GO:0097367">
    <property type="term" value="F:carbohydrate derivative binding"/>
    <property type="evidence" value="ECO:0007669"/>
    <property type="project" value="InterPro"/>
</dbReference>
<dbReference type="Gene3D" id="3.40.50.10490">
    <property type="entry name" value="Glucose-6-phosphate isomerase like protein, domain 1"/>
    <property type="match status" value="1"/>
</dbReference>
<dbReference type="InterPro" id="IPR001347">
    <property type="entry name" value="SIS_dom"/>
</dbReference>
<dbReference type="AlphaFoldDB" id="A0A167M411"/>
<dbReference type="PROSITE" id="PS51371">
    <property type="entry name" value="CBS"/>
    <property type="match status" value="1"/>
</dbReference>
<sequence>MILSTIVDSAAKVLLEEAQALMAAAARLQSNTTTRDGYEQAIIHLFRAIDRGGKVVVTGVGKSGKIGEKMVATMLSTGTPAAFLHPVEALHGDLGVVHPNDCVLALSYSGNTEELLMLVPSLKRRQVPVVGLGGNPKSKLAKECVAWIDGHVTHEAGGDDLPAPTTSTTLALALGDAVALSLAGLRSFGTDAFALNHPGGSLGRRLLLKVEDAMHVADKVACVSVDAPLDIVIMQMTRHPKGCGVIVLENDIKNSCLSNNKPIGPSVDNADVLDSLLPSPPSSSVASSVASSVTEDEAVCEVPPARVNVLGVITHDDIHRILRARVGIFDIKAVDIMTRSPVVCGADTLASEAMRVMVEHPDYELPLLPVVDREHGFRGVVTLKDLQELF</sequence>
<dbReference type="OrthoDB" id="1872003at2759"/>
<dbReference type="Pfam" id="PF00571">
    <property type="entry name" value="CBS"/>
    <property type="match status" value="1"/>
</dbReference>
<evidence type="ECO:0000313" key="8">
    <source>
        <dbReference type="Proteomes" id="UP000077315"/>
    </source>
</evidence>
<evidence type="ECO:0000256" key="2">
    <source>
        <dbReference type="ARBA" id="ARBA00022737"/>
    </source>
</evidence>
<evidence type="ECO:0000313" key="7">
    <source>
        <dbReference type="EMBL" id="OAD71727.1"/>
    </source>
</evidence>
<dbReference type="InterPro" id="IPR000644">
    <property type="entry name" value="CBS_dom"/>
</dbReference>
<dbReference type="InterPro" id="IPR035474">
    <property type="entry name" value="SIS_Kpsf"/>
</dbReference>
<dbReference type="InterPro" id="IPR046348">
    <property type="entry name" value="SIS_dom_sf"/>
</dbReference>
<evidence type="ECO:0000259" key="5">
    <source>
        <dbReference type="PROSITE" id="PS51371"/>
    </source>
</evidence>
<dbReference type="GO" id="GO:0005975">
    <property type="term" value="P:carbohydrate metabolic process"/>
    <property type="evidence" value="ECO:0007669"/>
    <property type="project" value="InterPro"/>
</dbReference>
<dbReference type="Pfam" id="PF01380">
    <property type="entry name" value="SIS"/>
    <property type="match status" value="1"/>
</dbReference>
<evidence type="ECO:0000256" key="4">
    <source>
        <dbReference type="PROSITE-ProRule" id="PRU00703"/>
    </source>
</evidence>
<keyword evidence="3 4" id="KW-0129">CBS domain</keyword>
<dbReference type="PROSITE" id="PS51464">
    <property type="entry name" value="SIS"/>
    <property type="match status" value="1"/>
</dbReference>
<reference evidence="8" key="1">
    <citation type="submission" date="2015-06" db="EMBL/GenBank/DDBJ databases">
        <title>Expansion of signal transduction pathways in fungi by whole-genome duplication.</title>
        <authorList>
            <consortium name="DOE Joint Genome Institute"/>
            <person name="Corrochano L.M."/>
            <person name="Kuo A."/>
            <person name="Marcet-Houben M."/>
            <person name="Polaino S."/>
            <person name="Salamov A."/>
            <person name="Villalobos J.M."/>
            <person name="Alvarez M.I."/>
            <person name="Avalos J."/>
            <person name="Benito E.P."/>
            <person name="Benoit I."/>
            <person name="Burger G."/>
            <person name="Camino L.P."/>
            <person name="Canovas D."/>
            <person name="Cerda-Olmedo E."/>
            <person name="Cheng J.-F."/>
            <person name="Dominguez A."/>
            <person name="Elias M."/>
            <person name="Eslava A.P."/>
            <person name="Glaser F."/>
            <person name="Grimwood J."/>
            <person name="Gutierrez G."/>
            <person name="Heitman J."/>
            <person name="Henrissat B."/>
            <person name="Iturriaga E.A."/>
            <person name="Lang B.F."/>
            <person name="Lavin J.L."/>
            <person name="Lee S."/>
            <person name="Li W."/>
            <person name="Lindquist E."/>
            <person name="Lopez-Garcia S."/>
            <person name="Luque E.M."/>
            <person name="Marcos A.T."/>
            <person name="Martin J."/>
            <person name="McCluskey K."/>
            <person name="Medina H.R."/>
            <person name="Miralles-Duran A."/>
            <person name="Miyazaki A."/>
            <person name="Munoz-Torres E."/>
            <person name="Oguiza J.A."/>
            <person name="Ohm R."/>
            <person name="Olmedo M."/>
            <person name="Orejas M."/>
            <person name="Ortiz-Castellanos L."/>
            <person name="Pisabarro A.G."/>
            <person name="Rodriguez-Romero J."/>
            <person name="Ruiz-Herrera J."/>
            <person name="Ruiz-Vazquez R."/>
            <person name="Sanz C."/>
            <person name="Schackwitz W."/>
            <person name="Schmutz J."/>
            <person name="Shahriari M."/>
            <person name="Shelest E."/>
            <person name="Silva-Franco F."/>
            <person name="Soanes D."/>
            <person name="Syed K."/>
            <person name="Tagua V.G."/>
            <person name="Talbot N.J."/>
            <person name="Thon M."/>
            <person name="De vries R.P."/>
            <person name="Wiebenga A."/>
            <person name="Yadav J.S."/>
            <person name="Braun E.L."/>
            <person name="Baker S."/>
            <person name="Garre V."/>
            <person name="Horwitz B."/>
            <person name="Torres-Martinez S."/>
            <person name="Idnurm A."/>
            <person name="Herrera-Estrella A."/>
            <person name="Gabaldon T."/>
            <person name="Grigoriev I.V."/>
        </authorList>
    </citation>
    <scope>NUCLEOTIDE SEQUENCE [LARGE SCALE GENOMIC DNA]</scope>
    <source>
        <strain evidence="8">NRRL 1555(-)</strain>
    </source>
</reference>
<dbReference type="InterPro" id="IPR046342">
    <property type="entry name" value="CBS_dom_sf"/>
</dbReference>
<dbReference type="NCBIfam" id="TIGR00393">
    <property type="entry name" value="kpsF"/>
    <property type="match status" value="1"/>
</dbReference>
<name>A0A167M411_PHYB8</name>
<dbReference type="InParanoid" id="A0A167M411"/>
<dbReference type="Proteomes" id="UP000077315">
    <property type="component" value="Unassembled WGS sequence"/>
</dbReference>
<keyword evidence="8" id="KW-1185">Reference proteome</keyword>
<evidence type="ECO:0008006" key="9">
    <source>
        <dbReference type="Google" id="ProtNLM"/>
    </source>
</evidence>
<organism evidence="7 8">
    <name type="scientific">Phycomyces blakesleeanus (strain ATCC 8743b / DSM 1359 / FGSC 10004 / NBRC 33097 / NRRL 1555)</name>
    <dbReference type="NCBI Taxonomy" id="763407"/>
    <lineage>
        <taxon>Eukaryota</taxon>
        <taxon>Fungi</taxon>
        <taxon>Fungi incertae sedis</taxon>
        <taxon>Mucoromycota</taxon>
        <taxon>Mucoromycotina</taxon>
        <taxon>Mucoromycetes</taxon>
        <taxon>Mucorales</taxon>
        <taxon>Phycomycetaceae</taxon>
        <taxon>Phycomyces</taxon>
    </lineage>
</organism>
<evidence type="ECO:0000259" key="6">
    <source>
        <dbReference type="PROSITE" id="PS51464"/>
    </source>
</evidence>
<dbReference type="Gene3D" id="3.10.580.10">
    <property type="entry name" value="CBS-domain"/>
    <property type="match status" value="2"/>
</dbReference>
<dbReference type="CDD" id="cd05014">
    <property type="entry name" value="SIS_Kpsf"/>
    <property type="match status" value="1"/>
</dbReference>
<evidence type="ECO:0000256" key="3">
    <source>
        <dbReference type="ARBA" id="ARBA00023122"/>
    </source>
</evidence>
<dbReference type="GO" id="GO:1901135">
    <property type="term" value="P:carbohydrate derivative metabolic process"/>
    <property type="evidence" value="ECO:0007669"/>
    <property type="project" value="InterPro"/>
</dbReference>
<dbReference type="PANTHER" id="PTHR38418">
    <property type="entry name" value="SUGAR ISOMERASE, KPSF/GUTQ (AFU_ORTHOLOGUE AFUA_6G08860)"/>
    <property type="match status" value="1"/>
</dbReference>
<dbReference type="InterPro" id="IPR004800">
    <property type="entry name" value="KdsD/KpsF-type"/>
</dbReference>
<dbReference type="GO" id="GO:0016853">
    <property type="term" value="F:isomerase activity"/>
    <property type="evidence" value="ECO:0007669"/>
    <property type="project" value="InterPro"/>
</dbReference>
<proteinExistence type="inferred from homology"/>